<dbReference type="PANTHER" id="PTHR45932">
    <property type="entry name" value="PATELLIN-1"/>
    <property type="match status" value="1"/>
</dbReference>
<evidence type="ECO:0000256" key="4">
    <source>
        <dbReference type="SAM" id="MobiDB-lite"/>
    </source>
</evidence>
<evidence type="ECO:0000256" key="1">
    <source>
        <dbReference type="ARBA" id="ARBA00004370"/>
    </source>
</evidence>
<dbReference type="Pfam" id="PF00650">
    <property type="entry name" value="CRAL_TRIO"/>
    <property type="match status" value="1"/>
</dbReference>
<dbReference type="PROSITE" id="PS50191">
    <property type="entry name" value="CRAL_TRIO"/>
    <property type="match status" value="1"/>
</dbReference>
<dbReference type="InterPro" id="IPR036273">
    <property type="entry name" value="CRAL/TRIO_N_dom_sf"/>
</dbReference>
<organism evidence="6 7">
    <name type="scientific">Turnera subulata</name>
    <dbReference type="NCBI Taxonomy" id="218843"/>
    <lineage>
        <taxon>Eukaryota</taxon>
        <taxon>Viridiplantae</taxon>
        <taxon>Streptophyta</taxon>
        <taxon>Embryophyta</taxon>
        <taxon>Tracheophyta</taxon>
        <taxon>Spermatophyta</taxon>
        <taxon>Magnoliopsida</taxon>
        <taxon>eudicotyledons</taxon>
        <taxon>Gunneridae</taxon>
        <taxon>Pentapetalae</taxon>
        <taxon>rosids</taxon>
        <taxon>fabids</taxon>
        <taxon>Malpighiales</taxon>
        <taxon>Passifloraceae</taxon>
        <taxon>Turnera</taxon>
    </lineage>
</organism>
<dbReference type="InterPro" id="IPR044834">
    <property type="entry name" value="PATL"/>
</dbReference>
<dbReference type="AlphaFoldDB" id="A0A9Q0F8X2"/>
<reference evidence="6" key="1">
    <citation type="submission" date="2022-02" db="EMBL/GenBank/DDBJ databases">
        <authorList>
            <person name="Henning P.M."/>
            <person name="McCubbin A.G."/>
            <person name="Shore J.S."/>
        </authorList>
    </citation>
    <scope>NUCLEOTIDE SEQUENCE</scope>
    <source>
        <strain evidence="6">F60SS</strain>
        <tissue evidence="6">Leaves</tissue>
    </source>
</reference>
<dbReference type="GO" id="GO:0008289">
    <property type="term" value="F:lipid binding"/>
    <property type="evidence" value="ECO:0007669"/>
    <property type="project" value="InterPro"/>
</dbReference>
<dbReference type="SUPFAM" id="SSF52087">
    <property type="entry name" value="CRAL/TRIO domain"/>
    <property type="match status" value="1"/>
</dbReference>
<keyword evidence="3" id="KW-0472">Membrane</keyword>
<evidence type="ECO:0000259" key="5">
    <source>
        <dbReference type="PROSITE" id="PS50191"/>
    </source>
</evidence>
<dbReference type="InterPro" id="IPR036865">
    <property type="entry name" value="CRAL-TRIO_dom_sf"/>
</dbReference>
<feature type="domain" description="CRAL-TRIO" evidence="5">
    <location>
        <begin position="197"/>
        <end position="372"/>
    </location>
</feature>
<evidence type="ECO:0000313" key="6">
    <source>
        <dbReference type="EMBL" id="KAJ4826947.1"/>
    </source>
</evidence>
<dbReference type="OrthoDB" id="75724at2759"/>
<protein>
    <recommendedName>
        <fullName evidence="5">CRAL-TRIO domain-containing protein</fullName>
    </recommendedName>
</protein>
<dbReference type="SUPFAM" id="SSF46938">
    <property type="entry name" value="CRAL/TRIO N-terminal domain"/>
    <property type="match status" value="1"/>
</dbReference>
<dbReference type="Proteomes" id="UP001141552">
    <property type="component" value="Unassembled WGS sequence"/>
</dbReference>
<dbReference type="PANTHER" id="PTHR45932:SF3">
    <property type="entry name" value="PATELLIN-4-LIKE"/>
    <property type="match status" value="1"/>
</dbReference>
<evidence type="ECO:0000313" key="7">
    <source>
        <dbReference type="Proteomes" id="UP001141552"/>
    </source>
</evidence>
<keyword evidence="2" id="KW-0813">Transport</keyword>
<name>A0A9Q0F8X2_9ROSI</name>
<dbReference type="GO" id="GO:0016020">
    <property type="term" value="C:membrane"/>
    <property type="evidence" value="ECO:0007669"/>
    <property type="project" value="UniProtKB-SubCell"/>
</dbReference>
<dbReference type="Pfam" id="PF03765">
    <property type="entry name" value="CRAL_TRIO_N"/>
    <property type="match status" value="1"/>
</dbReference>
<evidence type="ECO:0000256" key="2">
    <source>
        <dbReference type="ARBA" id="ARBA00022448"/>
    </source>
</evidence>
<proteinExistence type="predicted"/>
<keyword evidence="7" id="KW-1185">Reference proteome</keyword>
<feature type="region of interest" description="Disordered" evidence="4">
    <location>
        <begin position="1"/>
        <end position="33"/>
    </location>
</feature>
<comment type="caution">
    <text evidence="6">The sequence shown here is derived from an EMBL/GenBank/DDBJ whole genome shotgun (WGS) entry which is preliminary data.</text>
</comment>
<evidence type="ECO:0000256" key="3">
    <source>
        <dbReference type="ARBA" id="ARBA00023136"/>
    </source>
</evidence>
<dbReference type="InterPro" id="IPR001251">
    <property type="entry name" value="CRAL-TRIO_dom"/>
</dbReference>
<dbReference type="SMART" id="SM01100">
    <property type="entry name" value="CRAL_TRIO_N"/>
    <property type="match status" value="1"/>
</dbReference>
<dbReference type="InterPro" id="IPR056794">
    <property type="entry name" value="PATL1-6_C_GOLD"/>
</dbReference>
<dbReference type="Pfam" id="PF25099">
    <property type="entry name" value="GOLD_PATL1_C"/>
    <property type="match status" value="1"/>
</dbReference>
<dbReference type="EMBL" id="JAKUCV010006538">
    <property type="protein sequence ID" value="KAJ4826947.1"/>
    <property type="molecule type" value="Genomic_DNA"/>
</dbReference>
<dbReference type="CDD" id="cd00170">
    <property type="entry name" value="SEC14"/>
    <property type="match status" value="1"/>
</dbReference>
<dbReference type="InterPro" id="IPR011074">
    <property type="entry name" value="CRAL/TRIO_N_dom"/>
</dbReference>
<dbReference type="SMART" id="SM00516">
    <property type="entry name" value="SEC14"/>
    <property type="match status" value="1"/>
</dbReference>
<sequence>MSAEAERETISKPTGEEIEGKSLKDNGNQAKDHTYKLVLKKRGSSRKKIRYRSQQIYPKNNLESVILEESRVQGESKNQEGEGEGAVPVITPKEMEMRKKKALSKFKCMVENAIVESFLVEKPRKSLSKKDVQKVRQQQKEISLWGVPLLPSKGHECTDTVLLKFLVANDFRVHDAFEMLRSTLKWRREHKIDGILEEEVEPDLEKVVYINSVGKNGQPLYYNVYAAFKDKELYDRVFGTEESQEKYLRWRIRFLEQCIKHLSFKPGEPNSILQVTDLRNSPGPEMKEFRSCAEKAFMHMKSYYPEIIEKTIIINVPFWYYTSHFLTSKLISKSTKRKLILVRPSKVSQTLLKYISPENLPAEYGGLKRENDAEFSPEDEVLETSVRPSSTGCIKIPVPEAGVTVLWDLTVVGWDVTRKEEFVPDDEGSYRVLLAKEYRKMGESVSNSFYISEPGNIVINIENASLKKKRVYYRYKSKPTTPAYFLNQQT</sequence>
<reference evidence="6" key="2">
    <citation type="journal article" date="2023" name="Plants (Basel)">
        <title>Annotation of the Turnera subulata (Passifloraceae) Draft Genome Reveals the S-Locus Evolved after the Divergence of Turneroideae from Passifloroideae in a Stepwise Manner.</title>
        <authorList>
            <person name="Henning P.M."/>
            <person name="Roalson E.H."/>
            <person name="Mir W."/>
            <person name="McCubbin A.G."/>
            <person name="Shore J.S."/>
        </authorList>
    </citation>
    <scope>NUCLEOTIDE SEQUENCE</scope>
    <source>
        <strain evidence="6">F60SS</strain>
    </source>
</reference>
<accession>A0A9Q0F8X2</accession>
<comment type="subcellular location">
    <subcellularLocation>
        <location evidence="1">Membrane</location>
    </subcellularLocation>
</comment>
<gene>
    <name evidence="6" type="ORF">Tsubulata_043107</name>
</gene>
<dbReference type="Gene3D" id="3.40.525.10">
    <property type="entry name" value="CRAL-TRIO lipid binding domain"/>
    <property type="match status" value="1"/>
</dbReference>